<reference evidence="1" key="1">
    <citation type="submission" date="2021-05" db="EMBL/GenBank/DDBJ databases">
        <authorList>
            <person name="Alioto T."/>
            <person name="Alioto T."/>
            <person name="Gomez Garrido J."/>
        </authorList>
    </citation>
    <scope>NUCLEOTIDE SEQUENCE</scope>
</reference>
<sequence length="117" mass="13015">MSIHLFPQTSVLCVHSAIELIHVRVDVVLLGQCLAVHAGVGVGCFQQDFFNVLLVCSVLITGMVSTWRSRCFHRIIGGRIGRGRFRRGSGGIGGGRFRRESMRRTGGFVNIFWRGNR</sequence>
<evidence type="ECO:0000313" key="1">
    <source>
        <dbReference type="EMBL" id="CAG6739391.1"/>
    </source>
</evidence>
<organism evidence="1">
    <name type="scientific">Cacopsylla melanoneura</name>
    <dbReference type="NCBI Taxonomy" id="428564"/>
    <lineage>
        <taxon>Eukaryota</taxon>
        <taxon>Metazoa</taxon>
        <taxon>Ecdysozoa</taxon>
        <taxon>Arthropoda</taxon>
        <taxon>Hexapoda</taxon>
        <taxon>Insecta</taxon>
        <taxon>Pterygota</taxon>
        <taxon>Neoptera</taxon>
        <taxon>Paraneoptera</taxon>
        <taxon>Hemiptera</taxon>
        <taxon>Sternorrhyncha</taxon>
        <taxon>Psylloidea</taxon>
        <taxon>Psyllidae</taxon>
        <taxon>Psyllinae</taxon>
        <taxon>Cacopsylla</taxon>
    </lineage>
</organism>
<dbReference type="AlphaFoldDB" id="A0A8D9E3N9"/>
<proteinExistence type="predicted"/>
<name>A0A8D9E3N9_9HEMI</name>
<dbReference type="EMBL" id="HBUF01413017">
    <property type="protein sequence ID" value="CAG6739391.1"/>
    <property type="molecule type" value="Transcribed_RNA"/>
</dbReference>
<protein>
    <submittedName>
        <fullName evidence="1">Uncharacterized protein</fullName>
    </submittedName>
</protein>
<accession>A0A8D9E3N9</accession>